<accession>F8KR99</accession>
<dbReference type="KEGG" id="hbi:HBZC1_02870"/>
<name>F8KR99_HELBC</name>
<evidence type="ECO:0000313" key="1">
    <source>
        <dbReference type="EMBL" id="CCB79273.1"/>
    </source>
</evidence>
<dbReference type="AlphaFoldDB" id="F8KR99"/>
<dbReference type="Proteomes" id="UP000008387">
    <property type="component" value="Chromosome"/>
</dbReference>
<keyword evidence="2" id="KW-1185">Reference proteome</keyword>
<dbReference type="STRING" id="1002804.HBZC1_02870"/>
<sequence>MHTRVFLGVLGVLVLVFVGCSSVVAARVPMFQYTMHFNASDFDVGPVVSAQIRYDASDPHIYELLLNKAMAANKCDTILLPRYEVIGKTFGRDILRLTGRCAIYKEK</sequence>
<dbReference type="EMBL" id="FR871757">
    <property type="protein sequence ID" value="CCB79273.1"/>
    <property type="molecule type" value="Genomic_DNA"/>
</dbReference>
<dbReference type="RefSeq" id="WP_013889769.1">
    <property type="nucleotide sequence ID" value="NC_015674.1"/>
</dbReference>
<proteinExistence type="predicted"/>
<dbReference type="HOGENOM" id="CLU_2193309_0_0_7"/>
<organism evidence="1 2">
    <name type="scientific">Helicobacter bizzozeronii (strain CIII-1)</name>
    <dbReference type="NCBI Taxonomy" id="1002804"/>
    <lineage>
        <taxon>Bacteria</taxon>
        <taxon>Pseudomonadati</taxon>
        <taxon>Campylobacterota</taxon>
        <taxon>Epsilonproteobacteria</taxon>
        <taxon>Campylobacterales</taxon>
        <taxon>Helicobacteraceae</taxon>
        <taxon>Helicobacter</taxon>
    </lineage>
</organism>
<protein>
    <recommendedName>
        <fullName evidence="3">Lipoprotein</fullName>
    </recommendedName>
</protein>
<gene>
    <name evidence="1" type="ordered locus">HBZC1_02870</name>
</gene>
<reference evidence="1 2" key="1">
    <citation type="journal article" date="2011" name="J. Bacteriol.">
        <title>Genome sequence of Helicobacter bizzozeronii strain CIII-1, an isolate from human gastric mucosa.</title>
        <authorList>
            <person name="Schott T."/>
            <person name="Rossi M."/>
            <person name="Hanninen M.L."/>
        </authorList>
    </citation>
    <scope>NUCLEOTIDE SEQUENCE [LARGE SCALE GENOMIC DNA]</scope>
    <source>
        <strain evidence="1 2">CIII-1</strain>
    </source>
</reference>
<evidence type="ECO:0008006" key="3">
    <source>
        <dbReference type="Google" id="ProtNLM"/>
    </source>
</evidence>
<dbReference type="PROSITE" id="PS51257">
    <property type="entry name" value="PROKAR_LIPOPROTEIN"/>
    <property type="match status" value="1"/>
</dbReference>
<evidence type="ECO:0000313" key="2">
    <source>
        <dbReference type="Proteomes" id="UP000008387"/>
    </source>
</evidence>
<dbReference type="GeneID" id="64362052"/>